<evidence type="ECO:0008006" key="2">
    <source>
        <dbReference type="Google" id="ProtNLM"/>
    </source>
</evidence>
<dbReference type="Gene3D" id="3.40.50.300">
    <property type="entry name" value="P-loop containing nucleotide triphosphate hydrolases"/>
    <property type="match status" value="1"/>
</dbReference>
<sequence length="115" mass="12986">MASRFTCWTSPTERACGRSRSLRPDWRPFSSVTSVLQAIKVNHMPSSSSDCSGGSDVRTVSMAMEMLMKPRLVILDEPTVGLDRNSFRHELTVLEKVRHCTMLFSSSELSLRTYL</sequence>
<reference evidence="1" key="1">
    <citation type="submission" date="2015-12" db="EMBL/GenBank/DDBJ databases">
        <title>Update maize B73 reference genome by single molecule sequencing technologies.</title>
        <authorList>
            <consortium name="Maize Genome Sequencing Project"/>
            <person name="Ware D."/>
        </authorList>
    </citation>
    <scope>NUCLEOTIDE SEQUENCE [LARGE SCALE GENOMIC DNA]</scope>
    <source>
        <tissue evidence="1">Seedling</tissue>
    </source>
</reference>
<protein>
    <recommendedName>
        <fullName evidence="2">ABC transporter domain-containing protein</fullName>
    </recommendedName>
</protein>
<accession>A0A1D6MTM1</accession>
<dbReference type="EMBL" id="CM007649">
    <property type="protein sequence ID" value="ONM32235.1"/>
    <property type="molecule type" value="Genomic_DNA"/>
</dbReference>
<dbReference type="SMR" id="A0A1D6MTM1"/>
<proteinExistence type="predicted"/>
<dbReference type="InParanoid" id="A0A1D6MTM1"/>
<evidence type="ECO:0000313" key="1">
    <source>
        <dbReference type="EMBL" id="ONM32235.1"/>
    </source>
</evidence>
<dbReference type="SUPFAM" id="SSF52540">
    <property type="entry name" value="P-loop containing nucleoside triphosphate hydrolases"/>
    <property type="match status" value="1"/>
</dbReference>
<gene>
    <name evidence="1" type="ORF">ZEAMMB73_Zm00001d040966</name>
</gene>
<dbReference type="AlphaFoldDB" id="A0A1D6MTM1"/>
<dbReference type="InterPro" id="IPR027417">
    <property type="entry name" value="P-loop_NTPase"/>
</dbReference>
<name>A0A1D6MTM1_MAIZE</name>
<organism evidence="1">
    <name type="scientific">Zea mays</name>
    <name type="common">Maize</name>
    <dbReference type="NCBI Taxonomy" id="4577"/>
    <lineage>
        <taxon>Eukaryota</taxon>
        <taxon>Viridiplantae</taxon>
        <taxon>Streptophyta</taxon>
        <taxon>Embryophyta</taxon>
        <taxon>Tracheophyta</taxon>
        <taxon>Spermatophyta</taxon>
        <taxon>Magnoliopsida</taxon>
        <taxon>Liliopsida</taxon>
        <taxon>Poales</taxon>
        <taxon>Poaceae</taxon>
        <taxon>PACMAD clade</taxon>
        <taxon>Panicoideae</taxon>
        <taxon>Andropogonodae</taxon>
        <taxon>Andropogoneae</taxon>
        <taxon>Tripsacinae</taxon>
        <taxon>Zea</taxon>
    </lineage>
</organism>